<dbReference type="OrthoDB" id="2783256at2759"/>
<dbReference type="HOGENOM" id="CLU_874846_0_0_1"/>
<proteinExistence type="predicted"/>
<accession>A0A0C9UUR9</accession>
<feature type="domain" description="DUF6699" evidence="2">
    <location>
        <begin position="219"/>
        <end position="292"/>
    </location>
</feature>
<dbReference type="AlphaFoldDB" id="A0A0C9UUR9"/>
<sequence length="314" mass="33648">MEEEGVQYYSRPVDGAHWDCIGAAGFVGANFSGAIKFETASNNWSEDHWGPERNEDEDNNPDGGLASSSSGSGSTPQALGGNEGSTSGSGETESGNTSSSAEGGPSDSYEGSQLEEDLIEGGYGLAEEATLDPLSILLIYIFEPVATLEEFIDQLIQHKPMIWLENGVGQIGKPDGAVLGISDKYSTKSHPSNFIKPSRSSVILINELLEYRTDNLLFYFDMTQPPSSIKFPPTAPPSSNSQLQKATHLAMKLMGIAIYSSEGLGVITIHNTDGVTVIDILSALYEEFRSSTGVSRMDESQSFLLSASQIRVLD</sequence>
<keyword evidence="4" id="KW-1185">Reference proteome</keyword>
<protein>
    <recommendedName>
        <fullName evidence="2">DUF6699 domain-containing protein</fullName>
    </recommendedName>
</protein>
<feature type="compositionally biased region" description="Low complexity" evidence="1">
    <location>
        <begin position="63"/>
        <end position="74"/>
    </location>
</feature>
<evidence type="ECO:0000259" key="2">
    <source>
        <dbReference type="Pfam" id="PF20415"/>
    </source>
</evidence>
<reference evidence="3 4" key="1">
    <citation type="submission" date="2014-06" db="EMBL/GenBank/DDBJ databases">
        <title>Evolutionary Origins and Diversification of the Mycorrhizal Mutualists.</title>
        <authorList>
            <consortium name="DOE Joint Genome Institute"/>
            <consortium name="Mycorrhizal Genomics Consortium"/>
            <person name="Kohler A."/>
            <person name="Kuo A."/>
            <person name="Nagy L.G."/>
            <person name="Floudas D."/>
            <person name="Copeland A."/>
            <person name="Barry K.W."/>
            <person name="Cichocki N."/>
            <person name="Veneault-Fourrey C."/>
            <person name="LaButti K."/>
            <person name="Lindquist E.A."/>
            <person name="Lipzen A."/>
            <person name="Lundell T."/>
            <person name="Morin E."/>
            <person name="Murat C."/>
            <person name="Riley R."/>
            <person name="Ohm R."/>
            <person name="Sun H."/>
            <person name="Tunlid A."/>
            <person name="Henrissat B."/>
            <person name="Grigoriev I.V."/>
            <person name="Hibbett D.S."/>
            <person name="Martin F."/>
        </authorList>
    </citation>
    <scope>NUCLEOTIDE SEQUENCE [LARGE SCALE GENOMIC DNA]</scope>
    <source>
        <strain evidence="3 4">SS14</strain>
    </source>
</reference>
<evidence type="ECO:0000313" key="3">
    <source>
        <dbReference type="EMBL" id="KIJ29071.1"/>
    </source>
</evidence>
<dbReference type="Pfam" id="PF20415">
    <property type="entry name" value="DUF6699"/>
    <property type="match status" value="1"/>
</dbReference>
<evidence type="ECO:0000256" key="1">
    <source>
        <dbReference type="SAM" id="MobiDB-lite"/>
    </source>
</evidence>
<organism evidence="3 4">
    <name type="scientific">Sphaerobolus stellatus (strain SS14)</name>
    <dbReference type="NCBI Taxonomy" id="990650"/>
    <lineage>
        <taxon>Eukaryota</taxon>
        <taxon>Fungi</taxon>
        <taxon>Dikarya</taxon>
        <taxon>Basidiomycota</taxon>
        <taxon>Agaricomycotina</taxon>
        <taxon>Agaricomycetes</taxon>
        <taxon>Phallomycetidae</taxon>
        <taxon>Geastrales</taxon>
        <taxon>Sphaerobolaceae</taxon>
        <taxon>Sphaerobolus</taxon>
    </lineage>
</organism>
<name>A0A0C9UUR9_SPHS4</name>
<feature type="region of interest" description="Disordered" evidence="1">
    <location>
        <begin position="41"/>
        <end position="111"/>
    </location>
</feature>
<evidence type="ECO:0000313" key="4">
    <source>
        <dbReference type="Proteomes" id="UP000054279"/>
    </source>
</evidence>
<dbReference type="InterPro" id="IPR046522">
    <property type="entry name" value="DUF6699"/>
</dbReference>
<gene>
    <name evidence="3" type="ORF">M422DRAFT_269594</name>
</gene>
<dbReference type="EMBL" id="KN837291">
    <property type="protein sequence ID" value="KIJ29071.1"/>
    <property type="molecule type" value="Genomic_DNA"/>
</dbReference>
<dbReference type="Proteomes" id="UP000054279">
    <property type="component" value="Unassembled WGS sequence"/>
</dbReference>
<feature type="compositionally biased region" description="Low complexity" evidence="1">
    <location>
        <begin position="84"/>
        <end position="104"/>
    </location>
</feature>